<organism evidence="4 5">
    <name type="scientific">Blumeria hordei</name>
    <name type="common">Barley powdery mildew</name>
    <name type="synonym">Blumeria graminis f. sp. hordei</name>
    <dbReference type="NCBI Taxonomy" id="2867405"/>
    <lineage>
        <taxon>Eukaryota</taxon>
        <taxon>Fungi</taxon>
        <taxon>Dikarya</taxon>
        <taxon>Ascomycota</taxon>
        <taxon>Pezizomycotina</taxon>
        <taxon>Leotiomycetes</taxon>
        <taxon>Erysiphales</taxon>
        <taxon>Erysiphaceae</taxon>
        <taxon>Blumeria</taxon>
    </lineage>
</organism>
<dbReference type="Gene3D" id="3.10.450.30">
    <property type="entry name" value="Microbial ribonucleases"/>
    <property type="match status" value="1"/>
</dbReference>
<dbReference type="SUPFAM" id="SSF53933">
    <property type="entry name" value="Microbial ribonucleases"/>
    <property type="match status" value="1"/>
</dbReference>
<proteinExistence type="predicted"/>
<sequence length="431" mass="49362">MLNPSALLSISITLLIHISSVLASTPELQAREIEAHGHGFNCGNFIFTRKDINLHMKDGCTALRYSPEFNVFPSFFEKSYLFPEYSDSVLFSWPVYFGSKRFQTGPTGYNRIVFTHLCELVGLVIVIPPKFNFDGEALTVCRQYEDVASQPGSSLDISDIKDELDRVNCSDQIMITKEFIMDATKRACSIKNLKYRATWKHAPRNLFASNELLIVPIPLLRKFTRKGLHIDTFIVVNTSCELQAVIYSDRDGDDYNFQHCTKAKILESPQHDADDHFSHQDVDEYDGSLLRESKKFKCHGIILDSRMIRDNLRAAKHYFRQNLSEINKITKESNKKERNYLPYPQKTLEGHIWLWPLRVPGSLFASMGKRKDQVYFLIGLNESNELTGVYHSIARNKRRRSFGRCIGAHETKNGSHRKVSLGPVYHNSIGA</sequence>
<accession>A0A383UU81</accession>
<reference evidence="4 5" key="1">
    <citation type="submission" date="2017-11" db="EMBL/GenBank/DDBJ databases">
        <authorList>
            <person name="Kracher B."/>
        </authorList>
    </citation>
    <scope>NUCLEOTIDE SEQUENCE [LARGE SCALE GENOMIC DNA]</scope>
    <source>
        <strain evidence="4 5">RACE1</strain>
    </source>
</reference>
<dbReference type="InterPro" id="IPR016191">
    <property type="entry name" value="Ribonuclease/ribotoxin"/>
</dbReference>
<evidence type="ECO:0000313" key="5">
    <source>
        <dbReference type="Proteomes" id="UP000275772"/>
    </source>
</evidence>
<keyword evidence="3" id="KW-0732">Signal</keyword>
<keyword evidence="1" id="KW-0540">Nuclease</keyword>
<evidence type="ECO:0000256" key="3">
    <source>
        <dbReference type="SAM" id="SignalP"/>
    </source>
</evidence>
<name>A0A383UU81_BLUHO</name>
<evidence type="ECO:0000256" key="2">
    <source>
        <dbReference type="ARBA" id="ARBA00022801"/>
    </source>
</evidence>
<dbReference type="GO" id="GO:0003723">
    <property type="term" value="F:RNA binding"/>
    <property type="evidence" value="ECO:0007669"/>
    <property type="project" value="InterPro"/>
</dbReference>
<dbReference type="GO" id="GO:0016787">
    <property type="term" value="F:hydrolase activity"/>
    <property type="evidence" value="ECO:0007669"/>
    <property type="project" value="UniProtKB-KW"/>
</dbReference>
<dbReference type="VEuPathDB" id="FungiDB:BLGHR1_13666"/>
<dbReference type="GO" id="GO:0004540">
    <property type="term" value="F:RNA nuclease activity"/>
    <property type="evidence" value="ECO:0007669"/>
    <property type="project" value="InterPro"/>
</dbReference>
<protein>
    <submittedName>
        <fullName evidence="4">Uncharacterized protein</fullName>
    </submittedName>
</protein>
<dbReference type="Proteomes" id="UP000275772">
    <property type="component" value="Unassembled WGS sequence"/>
</dbReference>
<dbReference type="EMBL" id="UNSH01000046">
    <property type="protein sequence ID" value="SZF02880.1"/>
    <property type="molecule type" value="Genomic_DNA"/>
</dbReference>
<feature type="signal peptide" evidence="3">
    <location>
        <begin position="1"/>
        <end position="23"/>
    </location>
</feature>
<gene>
    <name evidence="4" type="ORF">BLGHR1_13666</name>
</gene>
<dbReference type="AlphaFoldDB" id="A0A383UU81"/>
<evidence type="ECO:0000313" key="4">
    <source>
        <dbReference type="EMBL" id="SZF02880.1"/>
    </source>
</evidence>
<keyword evidence="2" id="KW-0378">Hydrolase</keyword>
<evidence type="ECO:0000256" key="1">
    <source>
        <dbReference type="ARBA" id="ARBA00022722"/>
    </source>
</evidence>
<feature type="chain" id="PRO_5016615813" evidence="3">
    <location>
        <begin position="24"/>
        <end position="431"/>
    </location>
</feature>